<name>A0A9W4P552_9EURO</name>
<dbReference type="AlphaFoldDB" id="A0A9W4P552"/>
<dbReference type="SMART" id="SM00212">
    <property type="entry name" value="UBCc"/>
    <property type="match status" value="1"/>
</dbReference>
<dbReference type="Gene3D" id="3.10.110.10">
    <property type="entry name" value="Ubiquitin Conjugating Enzyme"/>
    <property type="match status" value="1"/>
</dbReference>
<dbReference type="Proteomes" id="UP001154252">
    <property type="component" value="Unassembled WGS sequence"/>
</dbReference>
<protein>
    <recommendedName>
        <fullName evidence="2">UBC core domain-containing protein</fullName>
    </recommendedName>
</protein>
<keyword evidence="4" id="KW-1185">Reference proteome</keyword>
<accession>A0A9W4P552</accession>
<dbReference type="PANTHER" id="PTHR24067">
    <property type="entry name" value="UBIQUITIN-CONJUGATING ENZYME E2"/>
    <property type="match status" value="1"/>
</dbReference>
<evidence type="ECO:0000313" key="4">
    <source>
        <dbReference type="Proteomes" id="UP001154252"/>
    </source>
</evidence>
<proteinExistence type="predicted"/>
<comment type="caution">
    <text evidence="3">The sequence shown here is derived from an EMBL/GenBank/DDBJ whole genome shotgun (WGS) entry which is preliminary data.</text>
</comment>
<evidence type="ECO:0000313" key="3">
    <source>
        <dbReference type="EMBL" id="CAG8898765.1"/>
    </source>
</evidence>
<dbReference type="OrthoDB" id="9973183at2759"/>
<sequence>MAPRTSALTAPSRLFKELKDYNKEGENETFLFLRPVDEDDILHWEAVLKGPVGTPYEGGLWHVNIEVPPNYPIAPPTVYFTTKIVHPNIDFRTGEVCLSLFDAEWSPAGGLSATLRAIQWLLKDPNPDSPLNVEIAVLLRKGDLAGYESLVRYLTEQERWEEGLNPGR</sequence>
<organism evidence="3 4">
    <name type="scientific">Penicillium egyptiacum</name>
    <dbReference type="NCBI Taxonomy" id="1303716"/>
    <lineage>
        <taxon>Eukaryota</taxon>
        <taxon>Fungi</taxon>
        <taxon>Dikarya</taxon>
        <taxon>Ascomycota</taxon>
        <taxon>Pezizomycotina</taxon>
        <taxon>Eurotiomycetes</taxon>
        <taxon>Eurotiomycetidae</taxon>
        <taxon>Eurotiales</taxon>
        <taxon>Aspergillaceae</taxon>
        <taxon>Penicillium</taxon>
    </lineage>
</organism>
<dbReference type="PROSITE" id="PS50127">
    <property type="entry name" value="UBC_2"/>
    <property type="match status" value="1"/>
</dbReference>
<evidence type="ECO:0000256" key="1">
    <source>
        <dbReference type="ARBA" id="ARBA00022786"/>
    </source>
</evidence>
<dbReference type="InterPro" id="IPR016135">
    <property type="entry name" value="UBQ-conjugating_enzyme/RWD"/>
</dbReference>
<dbReference type="CDD" id="cd23812">
    <property type="entry name" value="UBCc_ScPEX4-like"/>
    <property type="match status" value="1"/>
</dbReference>
<dbReference type="InterPro" id="IPR050113">
    <property type="entry name" value="Ub_conjugating_enzyme"/>
</dbReference>
<dbReference type="InterPro" id="IPR000608">
    <property type="entry name" value="UBC"/>
</dbReference>
<feature type="domain" description="UBC core" evidence="2">
    <location>
        <begin position="9"/>
        <end position="160"/>
    </location>
</feature>
<reference evidence="3" key="1">
    <citation type="submission" date="2021-07" db="EMBL/GenBank/DDBJ databases">
        <authorList>
            <person name="Branca A.L. A."/>
        </authorList>
    </citation>
    <scope>NUCLEOTIDE SEQUENCE</scope>
</reference>
<keyword evidence="1" id="KW-0833">Ubl conjugation pathway</keyword>
<dbReference type="Pfam" id="PF00179">
    <property type="entry name" value="UQ_con"/>
    <property type="match status" value="1"/>
</dbReference>
<evidence type="ECO:0000259" key="2">
    <source>
        <dbReference type="PROSITE" id="PS50127"/>
    </source>
</evidence>
<gene>
    <name evidence="3" type="ORF">PEGY_LOCUS5370</name>
</gene>
<dbReference type="EMBL" id="CAJVRC010000863">
    <property type="protein sequence ID" value="CAG8898765.1"/>
    <property type="molecule type" value="Genomic_DNA"/>
</dbReference>
<dbReference type="SUPFAM" id="SSF54495">
    <property type="entry name" value="UBC-like"/>
    <property type="match status" value="1"/>
</dbReference>